<dbReference type="PANTHER" id="PTHR43401">
    <property type="entry name" value="L-THREONINE 3-DEHYDROGENASE"/>
    <property type="match status" value="1"/>
</dbReference>
<reference evidence="6 7" key="1">
    <citation type="submission" date="2014-01" db="EMBL/GenBank/DDBJ databases">
        <title>Roseivivax halodurans JCM 10272 Genome Sequencing.</title>
        <authorList>
            <person name="Lai Q."/>
            <person name="Li G."/>
            <person name="Shao Z."/>
        </authorList>
    </citation>
    <scope>NUCLEOTIDE SEQUENCE [LARGE SCALE GENOMIC DNA]</scope>
    <source>
        <strain evidence="6 7">JCM 10272</strain>
    </source>
</reference>
<sequence length="357" mass="37726">MIMSNLALRKTEPAFGADLVETSVSDRSLASDEVEIEVLAAGICGSDLHAFAWDKGYEFMRPLLPVTIGHEFCGTVRGLGDAVTDDRSLAVGDQVVCWPTVPCGACWACQEGEPLGCEARRIIGLHRDGGFCARVRVPAANCLAVPPGMPPDVAALAEPLAIAIHAADLAEFKAGSRVVVLGPGPIGLAAAWIAAQEGARVLLVGLDDSQRLKLARGMGIEDVADLSEGSLADHVQEAFGGKVDRVIEATGAPASVEDGLLVLRPRGVLVAAGIHSGQCSIDLADFVRGKKQIRGAHDTTERAFRRAIDLLDRQGDALGRLISHRLPLRDALRGFELARGKTAMKIILYPNEIPGET</sequence>
<evidence type="ECO:0000256" key="2">
    <source>
        <dbReference type="ARBA" id="ARBA00022833"/>
    </source>
</evidence>
<dbReference type="Pfam" id="PF00107">
    <property type="entry name" value="ADH_zinc_N"/>
    <property type="match status" value="1"/>
</dbReference>
<evidence type="ECO:0000313" key="7">
    <source>
        <dbReference type="Proteomes" id="UP000022447"/>
    </source>
</evidence>
<dbReference type="EMBL" id="JALZ01000047">
    <property type="protein sequence ID" value="ETX12867.1"/>
    <property type="molecule type" value="Genomic_DNA"/>
</dbReference>
<dbReference type="SUPFAM" id="SSF51735">
    <property type="entry name" value="NAD(P)-binding Rossmann-fold domains"/>
    <property type="match status" value="1"/>
</dbReference>
<dbReference type="InterPro" id="IPR013149">
    <property type="entry name" value="ADH-like_C"/>
</dbReference>
<organism evidence="6 7">
    <name type="scientific">Roseivivax halodurans JCM 10272</name>
    <dbReference type="NCBI Taxonomy" id="1449350"/>
    <lineage>
        <taxon>Bacteria</taxon>
        <taxon>Pseudomonadati</taxon>
        <taxon>Pseudomonadota</taxon>
        <taxon>Alphaproteobacteria</taxon>
        <taxon>Rhodobacterales</taxon>
        <taxon>Roseobacteraceae</taxon>
        <taxon>Roseivivax</taxon>
    </lineage>
</organism>
<protein>
    <submittedName>
        <fullName evidence="6">Sorbitol dehydrogenase</fullName>
    </submittedName>
</protein>
<dbReference type="STRING" id="1449350.OCH239_15515"/>
<dbReference type="GO" id="GO:0008270">
    <property type="term" value="F:zinc ion binding"/>
    <property type="evidence" value="ECO:0007669"/>
    <property type="project" value="InterPro"/>
</dbReference>
<feature type="domain" description="Enoyl reductase (ER)" evidence="5">
    <location>
        <begin position="16"/>
        <end position="348"/>
    </location>
</feature>
<keyword evidence="1 4" id="KW-0479">Metal-binding</keyword>
<dbReference type="InterPro" id="IPR050129">
    <property type="entry name" value="Zn_alcohol_dh"/>
</dbReference>
<keyword evidence="7" id="KW-1185">Reference proteome</keyword>
<dbReference type="PANTHER" id="PTHR43401:SF2">
    <property type="entry name" value="L-THREONINE 3-DEHYDROGENASE"/>
    <property type="match status" value="1"/>
</dbReference>
<dbReference type="InterPro" id="IPR020843">
    <property type="entry name" value="ER"/>
</dbReference>
<dbReference type="InterPro" id="IPR011032">
    <property type="entry name" value="GroES-like_sf"/>
</dbReference>
<dbReference type="eggNOG" id="COG1063">
    <property type="taxonomic scope" value="Bacteria"/>
</dbReference>
<evidence type="ECO:0000259" key="5">
    <source>
        <dbReference type="SMART" id="SM00829"/>
    </source>
</evidence>
<name>X7EAA9_9RHOB</name>
<dbReference type="PROSITE" id="PS00059">
    <property type="entry name" value="ADH_ZINC"/>
    <property type="match status" value="1"/>
</dbReference>
<dbReference type="InterPro" id="IPR002328">
    <property type="entry name" value="ADH_Zn_CS"/>
</dbReference>
<keyword evidence="3" id="KW-0560">Oxidoreductase</keyword>
<dbReference type="SMART" id="SM00829">
    <property type="entry name" value="PKS_ER"/>
    <property type="match status" value="1"/>
</dbReference>
<dbReference type="GO" id="GO:0016616">
    <property type="term" value="F:oxidoreductase activity, acting on the CH-OH group of donors, NAD or NADP as acceptor"/>
    <property type="evidence" value="ECO:0007669"/>
    <property type="project" value="UniProtKB-ARBA"/>
</dbReference>
<accession>X7EAA9</accession>
<dbReference type="Gene3D" id="3.40.50.720">
    <property type="entry name" value="NAD(P)-binding Rossmann-like Domain"/>
    <property type="match status" value="1"/>
</dbReference>
<comment type="similarity">
    <text evidence="4">Belongs to the zinc-containing alcohol dehydrogenase family.</text>
</comment>
<evidence type="ECO:0000313" key="6">
    <source>
        <dbReference type="EMBL" id="ETX12867.1"/>
    </source>
</evidence>
<keyword evidence="2 4" id="KW-0862">Zinc</keyword>
<evidence type="ECO:0000256" key="3">
    <source>
        <dbReference type="ARBA" id="ARBA00023002"/>
    </source>
</evidence>
<dbReference type="SUPFAM" id="SSF50129">
    <property type="entry name" value="GroES-like"/>
    <property type="match status" value="1"/>
</dbReference>
<gene>
    <name evidence="6" type="ORF">OCH239_15515</name>
</gene>
<evidence type="ECO:0000256" key="4">
    <source>
        <dbReference type="RuleBase" id="RU361277"/>
    </source>
</evidence>
<dbReference type="InterPro" id="IPR013154">
    <property type="entry name" value="ADH-like_N"/>
</dbReference>
<dbReference type="AlphaFoldDB" id="X7EAA9"/>
<dbReference type="Gene3D" id="3.90.180.10">
    <property type="entry name" value="Medium-chain alcohol dehydrogenases, catalytic domain"/>
    <property type="match status" value="1"/>
</dbReference>
<comment type="caution">
    <text evidence="6">The sequence shown here is derived from an EMBL/GenBank/DDBJ whole genome shotgun (WGS) entry which is preliminary data.</text>
</comment>
<dbReference type="InterPro" id="IPR036291">
    <property type="entry name" value="NAD(P)-bd_dom_sf"/>
</dbReference>
<comment type="cofactor">
    <cofactor evidence="4">
        <name>Zn(2+)</name>
        <dbReference type="ChEBI" id="CHEBI:29105"/>
    </cofactor>
</comment>
<evidence type="ECO:0000256" key="1">
    <source>
        <dbReference type="ARBA" id="ARBA00022723"/>
    </source>
</evidence>
<proteinExistence type="inferred from homology"/>
<dbReference type="Proteomes" id="UP000022447">
    <property type="component" value="Unassembled WGS sequence"/>
</dbReference>
<dbReference type="Pfam" id="PF08240">
    <property type="entry name" value="ADH_N"/>
    <property type="match status" value="1"/>
</dbReference>